<organism evidence="4 5">
    <name type="scientific">Stappia sediminis</name>
    <dbReference type="NCBI Taxonomy" id="2692190"/>
    <lineage>
        <taxon>Bacteria</taxon>
        <taxon>Pseudomonadati</taxon>
        <taxon>Pseudomonadota</taxon>
        <taxon>Alphaproteobacteria</taxon>
        <taxon>Hyphomicrobiales</taxon>
        <taxon>Stappiaceae</taxon>
        <taxon>Stappia</taxon>
    </lineage>
</organism>
<comment type="similarity">
    <text evidence="2">Belongs to the CDP-alcohol phosphatidyltransferase class-I family.</text>
</comment>
<feature type="transmembrane region" description="Helical" evidence="3">
    <location>
        <begin position="76"/>
        <end position="93"/>
    </location>
</feature>
<reference evidence="4 5" key="1">
    <citation type="submission" date="2019-12" db="EMBL/GenBank/DDBJ databases">
        <authorList>
            <person name="Li M."/>
        </authorList>
    </citation>
    <scope>NUCLEOTIDE SEQUENCE [LARGE SCALE GENOMIC DNA]</scope>
    <source>
        <strain evidence="4 5">GBMRC 2046</strain>
    </source>
</reference>
<evidence type="ECO:0000313" key="5">
    <source>
        <dbReference type="Proteomes" id="UP000433101"/>
    </source>
</evidence>
<dbReference type="GO" id="GO:0016780">
    <property type="term" value="F:phosphotransferase activity, for other substituted phosphate groups"/>
    <property type="evidence" value="ECO:0007669"/>
    <property type="project" value="InterPro"/>
</dbReference>
<evidence type="ECO:0000313" key="4">
    <source>
        <dbReference type="EMBL" id="MXN64639.1"/>
    </source>
</evidence>
<feature type="transmembrane region" description="Helical" evidence="3">
    <location>
        <begin position="51"/>
        <end position="70"/>
    </location>
</feature>
<keyword evidence="5" id="KW-1185">Reference proteome</keyword>
<dbReference type="InterPro" id="IPR048254">
    <property type="entry name" value="CDP_ALCOHOL_P_TRANSF_CS"/>
</dbReference>
<dbReference type="Gene3D" id="1.20.120.1760">
    <property type="match status" value="1"/>
</dbReference>
<sequence>MKTPGLGAFVDEYKKNKLVEELKGNWANVVFHRAPSFLLAWLFVRIGISPLGATLLSLPVALALPVLALAPPLESAIVWVFVAGFLFQVLDCVDGSLARVTGRVTHLGGRIDFLIDMAQWGLLYVSVGILADRALDGSGLWTALAAVAAWLRLYARTVRDAFDEKEAQKPAAPVTLPRSPAALVAVFISGLSGLVPFLAFAAVAPSLAPYAVWFLVVYSILDVGDSLVQELGRQFEGGSRA</sequence>
<evidence type="ECO:0000256" key="3">
    <source>
        <dbReference type="SAM" id="Phobius"/>
    </source>
</evidence>
<feature type="transmembrane region" description="Helical" evidence="3">
    <location>
        <begin position="181"/>
        <end position="204"/>
    </location>
</feature>
<dbReference type="PROSITE" id="PS00379">
    <property type="entry name" value="CDP_ALCOHOL_P_TRANSF"/>
    <property type="match status" value="1"/>
</dbReference>
<name>A0A7X3LT51_9HYPH</name>
<keyword evidence="1 2" id="KW-0808">Transferase</keyword>
<gene>
    <name evidence="4" type="ORF">GR183_06960</name>
</gene>
<keyword evidence="3" id="KW-1133">Transmembrane helix</keyword>
<evidence type="ECO:0008006" key="6">
    <source>
        <dbReference type="Google" id="ProtNLM"/>
    </source>
</evidence>
<evidence type="ECO:0000256" key="2">
    <source>
        <dbReference type="RuleBase" id="RU003750"/>
    </source>
</evidence>
<dbReference type="EMBL" id="WUMV01000003">
    <property type="protein sequence ID" value="MXN64639.1"/>
    <property type="molecule type" value="Genomic_DNA"/>
</dbReference>
<dbReference type="RefSeq" id="WP_160774901.1">
    <property type="nucleotide sequence ID" value="NZ_WUMV01000003.1"/>
</dbReference>
<dbReference type="Pfam" id="PF01066">
    <property type="entry name" value="CDP-OH_P_transf"/>
    <property type="match status" value="1"/>
</dbReference>
<protein>
    <recommendedName>
        <fullName evidence="6">CDP-alcohol phosphatidyltransferase</fullName>
    </recommendedName>
</protein>
<dbReference type="GO" id="GO:0008654">
    <property type="term" value="P:phospholipid biosynthetic process"/>
    <property type="evidence" value="ECO:0007669"/>
    <property type="project" value="InterPro"/>
</dbReference>
<comment type="caution">
    <text evidence="4">The sequence shown here is derived from an EMBL/GenBank/DDBJ whole genome shotgun (WGS) entry which is preliminary data.</text>
</comment>
<accession>A0A7X3LT51</accession>
<evidence type="ECO:0000256" key="1">
    <source>
        <dbReference type="ARBA" id="ARBA00022679"/>
    </source>
</evidence>
<keyword evidence="3" id="KW-0472">Membrane</keyword>
<dbReference type="Proteomes" id="UP000433101">
    <property type="component" value="Unassembled WGS sequence"/>
</dbReference>
<dbReference type="GO" id="GO:0016020">
    <property type="term" value="C:membrane"/>
    <property type="evidence" value="ECO:0007669"/>
    <property type="project" value="InterPro"/>
</dbReference>
<keyword evidence="3" id="KW-0812">Transmembrane</keyword>
<dbReference type="InterPro" id="IPR043130">
    <property type="entry name" value="CDP-OH_PTrfase_TM_dom"/>
</dbReference>
<dbReference type="InterPro" id="IPR000462">
    <property type="entry name" value="CDP-OH_P_trans"/>
</dbReference>
<dbReference type="AlphaFoldDB" id="A0A7X3LT51"/>
<proteinExistence type="inferred from homology"/>